<gene>
    <name evidence="1" type="ORF">BECKDK2373C_GA0170839_12191</name>
</gene>
<accession>A0A450TNS4</accession>
<dbReference type="EMBL" id="CAADEY010000219">
    <property type="protein sequence ID" value="VFJ69458.1"/>
    <property type="molecule type" value="Genomic_DNA"/>
</dbReference>
<name>A0A450TNS4_9GAMM</name>
<protein>
    <submittedName>
        <fullName evidence="1">Uncharacterized protein</fullName>
    </submittedName>
</protein>
<dbReference type="AlphaFoldDB" id="A0A450TNS4"/>
<sequence>MFFGGIHVLIVDRMHTLVLNLNENHLSLLRLLGPQYEKLYSNSG</sequence>
<reference evidence="1" key="1">
    <citation type="submission" date="2019-02" db="EMBL/GenBank/DDBJ databases">
        <authorList>
            <person name="Gruber-Vodicka R. H."/>
            <person name="Seah K. B. B."/>
        </authorList>
    </citation>
    <scope>NUCLEOTIDE SEQUENCE</scope>
    <source>
        <strain evidence="1">BECK_DK161</strain>
    </source>
</reference>
<organism evidence="1">
    <name type="scientific">Candidatus Kentrum sp. DK</name>
    <dbReference type="NCBI Taxonomy" id="2126562"/>
    <lineage>
        <taxon>Bacteria</taxon>
        <taxon>Pseudomonadati</taxon>
        <taxon>Pseudomonadota</taxon>
        <taxon>Gammaproteobacteria</taxon>
        <taxon>Candidatus Kentrum</taxon>
    </lineage>
</organism>
<evidence type="ECO:0000313" key="1">
    <source>
        <dbReference type="EMBL" id="VFJ69458.1"/>
    </source>
</evidence>
<proteinExistence type="predicted"/>